<dbReference type="Proteomes" id="UP000054404">
    <property type="component" value="Unassembled WGS sequence"/>
</dbReference>
<dbReference type="PATRIC" id="fig|59561.3.peg.595"/>
<comment type="caution">
    <text evidence="2">The sequence shown here is derived from an EMBL/GenBank/DDBJ whole genome shotgun (WGS) entry which is preliminary data.</text>
</comment>
<proteinExistence type="predicted"/>
<protein>
    <submittedName>
        <fullName evidence="3">GlsB/YeaQ/YmgE family stress response membrane protein</fullName>
    </submittedName>
</protein>
<name>A0A0W1KLX1_9ACTO</name>
<dbReference type="EMBL" id="JASPDQ010000001">
    <property type="protein sequence ID" value="MDK8601009.1"/>
    <property type="molecule type" value="Genomic_DNA"/>
</dbReference>
<dbReference type="Proteomes" id="UP001225576">
    <property type="component" value="Unassembled WGS sequence"/>
</dbReference>
<dbReference type="AlphaFoldDB" id="A0A0W1KLX1"/>
<accession>A0A0W1KLX1</accession>
<keyword evidence="1" id="KW-0812">Transmembrane</keyword>
<keyword evidence="4" id="KW-1185">Reference proteome</keyword>
<dbReference type="STRING" id="59561.AQZ59_00603"/>
<reference evidence="3" key="2">
    <citation type="submission" date="2023-05" db="EMBL/GenBank/DDBJ databases">
        <title>Genomic Catalog of Human Bladder Bacteria.</title>
        <authorList>
            <person name="Du J."/>
        </authorList>
    </citation>
    <scope>NUCLEOTIDE SEQUENCE</scope>
    <source>
        <strain evidence="3">UMB1304A</strain>
    </source>
</reference>
<evidence type="ECO:0000256" key="1">
    <source>
        <dbReference type="SAM" id="Phobius"/>
    </source>
</evidence>
<feature type="transmembrane region" description="Helical" evidence="1">
    <location>
        <begin position="6"/>
        <end position="22"/>
    </location>
</feature>
<evidence type="ECO:0000313" key="2">
    <source>
        <dbReference type="EMBL" id="KTF04615.1"/>
    </source>
</evidence>
<keyword evidence="1" id="KW-1133">Transmembrane helix</keyword>
<reference evidence="2 4" key="1">
    <citation type="submission" date="2015-11" db="EMBL/GenBank/DDBJ databases">
        <title>Draft Genome Sequence of the Type Strain Trueperella bernardiae LCDC 89-0504T, Isolated from Blood Culture.</title>
        <authorList>
            <person name="Bernier A.-M."/>
            <person name="Bernard K."/>
        </authorList>
    </citation>
    <scope>NUCLEOTIDE SEQUENCE [LARGE SCALE GENOMIC DNA]</scope>
    <source>
        <strain evidence="2 4">LCDC 89-0504</strain>
    </source>
</reference>
<dbReference type="EMBL" id="LNIZ01000002">
    <property type="protein sequence ID" value="KTF04615.1"/>
    <property type="molecule type" value="Genomic_DNA"/>
</dbReference>
<gene>
    <name evidence="2" type="ORF">AQZ59_00603</name>
    <name evidence="3" type="ORF">QP858_00815</name>
</gene>
<evidence type="ECO:0000313" key="3">
    <source>
        <dbReference type="EMBL" id="MDK8601009.1"/>
    </source>
</evidence>
<organism evidence="2 4">
    <name type="scientific">Trueperella bernardiae</name>
    <dbReference type="NCBI Taxonomy" id="59561"/>
    <lineage>
        <taxon>Bacteria</taxon>
        <taxon>Bacillati</taxon>
        <taxon>Actinomycetota</taxon>
        <taxon>Actinomycetes</taxon>
        <taxon>Actinomycetales</taxon>
        <taxon>Actinomycetaceae</taxon>
        <taxon>Trueperella</taxon>
    </lineage>
</organism>
<keyword evidence="1" id="KW-0472">Membrane</keyword>
<feature type="transmembrane region" description="Helical" evidence="1">
    <location>
        <begin position="61"/>
        <end position="80"/>
    </location>
</feature>
<feature type="transmembrane region" description="Helical" evidence="1">
    <location>
        <begin position="29"/>
        <end position="49"/>
    </location>
</feature>
<dbReference type="RefSeq" id="WP_062613006.1">
    <property type="nucleotide sequence ID" value="NZ_CALTZF010000018.1"/>
</dbReference>
<evidence type="ECO:0000313" key="4">
    <source>
        <dbReference type="Proteomes" id="UP000054404"/>
    </source>
</evidence>
<sequence length="86" mass="9204">MVNIIGTIIFGAVIGFLARFIRKDAPISVLATVGLGVAGVVVGNLILQLFSYPTDTPGIDWIRWIVATVLAIFFIGIYLGRAGKKN</sequence>
<dbReference type="OrthoDB" id="5197368at2"/>